<feature type="transmembrane region" description="Helical" evidence="12">
    <location>
        <begin position="356"/>
        <end position="379"/>
    </location>
</feature>
<comment type="subcellular location">
    <subcellularLocation>
        <location evidence="2">Membrane</location>
        <topology evidence="2">Multi-pass membrane protein</topology>
    </subcellularLocation>
</comment>
<evidence type="ECO:0000256" key="11">
    <source>
        <dbReference type="ARBA" id="ARBA00023136"/>
    </source>
</evidence>
<keyword evidence="7" id="KW-0378">Hydrolase</keyword>
<protein>
    <recommendedName>
        <fullName evidence="13">Peptidase M50 domain-containing protein</fullName>
    </recommendedName>
</protein>
<keyword evidence="8" id="KW-0862">Zinc</keyword>
<organism evidence="14 15">
    <name type="scientific">Alishewanella longhuensis</name>
    <dbReference type="NCBI Taxonomy" id="1091037"/>
    <lineage>
        <taxon>Bacteria</taxon>
        <taxon>Pseudomonadati</taxon>
        <taxon>Pseudomonadota</taxon>
        <taxon>Gammaproteobacteria</taxon>
        <taxon>Alteromonadales</taxon>
        <taxon>Alteromonadaceae</taxon>
        <taxon>Alishewanella</taxon>
    </lineage>
</organism>
<evidence type="ECO:0000256" key="4">
    <source>
        <dbReference type="ARBA" id="ARBA00022670"/>
    </source>
</evidence>
<evidence type="ECO:0000256" key="8">
    <source>
        <dbReference type="ARBA" id="ARBA00022833"/>
    </source>
</evidence>
<gene>
    <name evidence="14" type="ORF">GCM10010919_26700</name>
</gene>
<feature type="transmembrane region" description="Helical" evidence="12">
    <location>
        <begin position="307"/>
        <end position="336"/>
    </location>
</feature>
<keyword evidence="11 12" id="KW-0472">Membrane</keyword>
<comment type="cofactor">
    <cofactor evidence="1">
        <name>Zn(2+)</name>
        <dbReference type="ChEBI" id="CHEBI:29105"/>
    </cofactor>
</comment>
<dbReference type="Proteomes" id="UP000659697">
    <property type="component" value="Unassembled WGS sequence"/>
</dbReference>
<evidence type="ECO:0000256" key="9">
    <source>
        <dbReference type="ARBA" id="ARBA00022989"/>
    </source>
</evidence>
<feature type="transmembrane region" description="Helical" evidence="12">
    <location>
        <begin position="167"/>
        <end position="195"/>
    </location>
</feature>
<sequence length="395" mass="43034">MQTLFEFYHDQVFYQLKANNLGKEMLFRNGELVSQGRAFFSTSNDHRFLCPKHGPMRLYFKVSLKNADVSYRLEAGSTLLCEGITAAKPPKWLSKLEQKLSPEAEPVQTASPAQQDTEMLNQPQLSQQAPYTAAASAPSPLKQWFKPLLVLGVIALKLSKSAGAIKAALAGTALAGWAWLFNLEFAISLIAAILIHEYGHVYAMKRAGLKVKGVYLLPFIGGVAVSECATSRWQDFKIAIAGPAFGTLGAIIAYLLWLETQHSALALFAAISLLLNLFNLLPMVPLDGGRVMQAAAFSRKGKAAKTALLLVTGSLTFAAWYFGFYLLMLFGILGTFDLLSDSEERDKDIAPMTDTGILVTLLSYIGLMAILLWLSVIMADSGIPGTNLPLIFISS</sequence>
<dbReference type="InterPro" id="IPR008915">
    <property type="entry name" value="Peptidase_M50"/>
</dbReference>
<evidence type="ECO:0000256" key="2">
    <source>
        <dbReference type="ARBA" id="ARBA00004141"/>
    </source>
</evidence>
<evidence type="ECO:0000313" key="14">
    <source>
        <dbReference type="EMBL" id="GHG73688.1"/>
    </source>
</evidence>
<proteinExistence type="inferred from homology"/>
<reference evidence="15" key="1">
    <citation type="journal article" date="2019" name="Int. J. Syst. Evol. Microbiol.">
        <title>The Global Catalogue of Microorganisms (GCM) 10K type strain sequencing project: providing services to taxonomists for standard genome sequencing and annotation.</title>
        <authorList>
            <consortium name="The Broad Institute Genomics Platform"/>
            <consortium name="The Broad Institute Genome Sequencing Center for Infectious Disease"/>
            <person name="Wu L."/>
            <person name="Ma J."/>
        </authorList>
    </citation>
    <scope>NUCLEOTIDE SEQUENCE [LARGE SCALE GENOMIC DNA]</scope>
    <source>
        <strain evidence="15">CGMCC 1.7003</strain>
    </source>
</reference>
<keyword evidence="10" id="KW-0482">Metalloprotease</keyword>
<keyword evidence="9 12" id="KW-1133">Transmembrane helix</keyword>
<evidence type="ECO:0000313" key="15">
    <source>
        <dbReference type="Proteomes" id="UP000659697"/>
    </source>
</evidence>
<evidence type="ECO:0000256" key="10">
    <source>
        <dbReference type="ARBA" id="ARBA00023049"/>
    </source>
</evidence>
<keyword evidence="6" id="KW-0479">Metal-binding</keyword>
<dbReference type="Pfam" id="PF02163">
    <property type="entry name" value="Peptidase_M50"/>
    <property type="match status" value="2"/>
</dbReference>
<accession>A0ABQ3L0K1</accession>
<feature type="domain" description="Peptidase M50" evidence="13">
    <location>
        <begin position="263"/>
        <end position="305"/>
    </location>
</feature>
<evidence type="ECO:0000256" key="12">
    <source>
        <dbReference type="SAM" id="Phobius"/>
    </source>
</evidence>
<comment type="caution">
    <text evidence="14">The sequence shown here is derived from an EMBL/GenBank/DDBJ whole genome shotgun (WGS) entry which is preliminary data.</text>
</comment>
<dbReference type="EMBL" id="BNAO01000007">
    <property type="protein sequence ID" value="GHG73688.1"/>
    <property type="molecule type" value="Genomic_DNA"/>
</dbReference>
<evidence type="ECO:0000256" key="7">
    <source>
        <dbReference type="ARBA" id="ARBA00022801"/>
    </source>
</evidence>
<dbReference type="PANTHER" id="PTHR39188:SF3">
    <property type="entry name" value="STAGE IV SPORULATION PROTEIN FB"/>
    <property type="match status" value="1"/>
</dbReference>
<comment type="similarity">
    <text evidence="3">Belongs to the peptidase M50B family.</text>
</comment>
<dbReference type="PANTHER" id="PTHR39188">
    <property type="entry name" value="MEMBRANE-ASSOCIATED ZINC METALLOPROTEASE M50B"/>
    <property type="match status" value="1"/>
</dbReference>
<keyword evidence="15" id="KW-1185">Reference proteome</keyword>
<evidence type="ECO:0000256" key="3">
    <source>
        <dbReference type="ARBA" id="ARBA00007931"/>
    </source>
</evidence>
<feature type="transmembrane region" description="Helical" evidence="12">
    <location>
        <begin position="238"/>
        <end position="258"/>
    </location>
</feature>
<evidence type="ECO:0000256" key="5">
    <source>
        <dbReference type="ARBA" id="ARBA00022692"/>
    </source>
</evidence>
<evidence type="ECO:0000256" key="6">
    <source>
        <dbReference type="ARBA" id="ARBA00022723"/>
    </source>
</evidence>
<feature type="transmembrane region" description="Helical" evidence="12">
    <location>
        <begin position="264"/>
        <end position="286"/>
    </location>
</feature>
<dbReference type="RefSeq" id="WP_189433523.1">
    <property type="nucleotide sequence ID" value="NZ_BNAO01000007.1"/>
</dbReference>
<keyword evidence="4" id="KW-0645">Protease</keyword>
<evidence type="ECO:0000256" key="1">
    <source>
        <dbReference type="ARBA" id="ARBA00001947"/>
    </source>
</evidence>
<evidence type="ECO:0000259" key="13">
    <source>
        <dbReference type="Pfam" id="PF02163"/>
    </source>
</evidence>
<feature type="domain" description="Peptidase M50" evidence="13">
    <location>
        <begin position="185"/>
        <end position="257"/>
    </location>
</feature>
<keyword evidence="5 12" id="KW-0812">Transmembrane</keyword>
<name>A0ABQ3L0K1_9ALTE</name>